<dbReference type="EMBL" id="OIVN01000180">
    <property type="protein sequence ID" value="SPC75801.1"/>
    <property type="molecule type" value="Genomic_DNA"/>
</dbReference>
<dbReference type="GO" id="GO:0046294">
    <property type="term" value="P:formaldehyde catabolic process"/>
    <property type="evidence" value="ECO:0007669"/>
    <property type="project" value="TreeGrafter"/>
</dbReference>
<dbReference type="GO" id="GO:0004523">
    <property type="term" value="F:RNA-DNA hybrid ribonuclease activity"/>
    <property type="evidence" value="ECO:0007669"/>
    <property type="project" value="InterPro"/>
</dbReference>
<dbReference type="CDD" id="cd08301">
    <property type="entry name" value="alcohol_DH_plants"/>
    <property type="match status" value="1"/>
</dbReference>
<dbReference type="InterPro" id="IPR002328">
    <property type="entry name" value="ADH_Zn_CS"/>
</dbReference>
<keyword evidence="6 11" id="KW-0862">Zinc</keyword>
<evidence type="ECO:0000256" key="12">
    <source>
        <dbReference type="SAM" id="MobiDB-lite"/>
    </source>
</evidence>
<dbReference type="InterPro" id="IPR002156">
    <property type="entry name" value="RNaseH_domain"/>
</dbReference>
<name>A0A2N9EM65_FAGSY</name>
<evidence type="ECO:0000256" key="4">
    <source>
        <dbReference type="ARBA" id="ARBA00013190"/>
    </source>
</evidence>
<evidence type="ECO:0000256" key="3">
    <source>
        <dbReference type="ARBA" id="ARBA00011738"/>
    </source>
</evidence>
<dbReference type="SUPFAM" id="SSF56219">
    <property type="entry name" value="DNase I-like"/>
    <property type="match status" value="1"/>
</dbReference>
<keyword evidence="7" id="KW-0560">Oxidoreductase</keyword>
<accession>A0A2N9EM65</accession>
<dbReference type="InterPro" id="IPR036397">
    <property type="entry name" value="RNaseH_sf"/>
</dbReference>
<evidence type="ECO:0000256" key="5">
    <source>
        <dbReference type="ARBA" id="ARBA00022723"/>
    </source>
</evidence>
<dbReference type="Gene3D" id="3.30.420.10">
    <property type="entry name" value="Ribonuclease H-like superfamily/Ribonuclease H"/>
    <property type="match status" value="1"/>
</dbReference>
<dbReference type="InterPro" id="IPR036291">
    <property type="entry name" value="NAD(P)-bd_dom_sf"/>
</dbReference>
<dbReference type="InterPro" id="IPR043502">
    <property type="entry name" value="DNA/RNA_pol_sf"/>
</dbReference>
<dbReference type="InterPro" id="IPR000477">
    <property type="entry name" value="RT_dom"/>
</dbReference>
<dbReference type="PROSITE" id="PS50878">
    <property type="entry name" value="RT_POL"/>
    <property type="match status" value="1"/>
</dbReference>
<reference evidence="15" key="1">
    <citation type="submission" date="2018-02" db="EMBL/GenBank/DDBJ databases">
        <authorList>
            <person name="Cohen D.B."/>
            <person name="Kent A.D."/>
        </authorList>
    </citation>
    <scope>NUCLEOTIDE SEQUENCE</scope>
</reference>
<evidence type="ECO:0000259" key="13">
    <source>
        <dbReference type="PROSITE" id="PS50878"/>
    </source>
</evidence>
<dbReference type="GO" id="GO:0003676">
    <property type="term" value="F:nucleic acid binding"/>
    <property type="evidence" value="ECO:0007669"/>
    <property type="project" value="InterPro"/>
</dbReference>
<keyword evidence="5 11" id="KW-0479">Metal-binding</keyword>
<dbReference type="Pfam" id="PF00078">
    <property type="entry name" value="RVT_1"/>
    <property type="match status" value="1"/>
</dbReference>
<evidence type="ECO:0000256" key="1">
    <source>
        <dbReference type="ARBA" id="ARBA00001947"/>
    </source>
</evidence>
<dbReference type="InterPro" id="IPR005135">
    <property type="entry name" value="Endo/exonuclease/phosphatase"/>
</dbReference>
<evidence type="ECO:0000256" key="8">
    <source>
        <dbReference type="ARBA" id="ARBA00023027"/>
    </source>
</evidence>
<dbReference type="SUPFAM" id="SSF51735">
    <property type="entry name" value="NAD(P)-binding Rossmann-fold domains"/>
    <property type="match status" value="1"/>
</dbReference>
<comment type="subunit">
    <text evidence="3">Homodimer.</text>
</comment>
<keyword evidence="8" id="KW-0520">NAD</keyword>
<dbReference type="InterPro" id="IPR012337">
    <property type="entry name" value="RNaseH-like_sf"/>
</dbReference>
<dbReference type="Pfam" id="PF13966">
    <property type="entry name" value="zf-RVT"/>
    <property type="match status" value="1"/>
</dbReference>
<feature type="domain" description="Reverse transcriptase" evidence="13">
    <location>
        <begin position="840"/>
        <end position="1121"/>
    </location>
</feature>
<feature type="region of interest" description="Disordered" evidence="12">
    <location>
        <begin position="159"/>
        <end position="243"/>
    </location>
</feature>
<organism evidence="15">
    <name type="scientific">Fagus sylvatica</name>
    <name type="common">Beechnut</name>
    <dbReference type="NCBI Taxonomy" id="28930"/>
    <lineage>
        <taxon>Eukaryota</taxon>
        <taxon>Viridiplantae</taxon>
        <taxon>Streptophyta</taxon>
        <taxon>Embryophyta</taxon>
        <taxon>Tracheophyta</taxon>
        <taxon>Spermatophyta</taxon>
        <taxon>Magnoliopsida</taxon>
        <taxon>eudicotyledons</taxon>
        <taxon>Gunneridae</taxon>
        <taxon>Pentapetalae</taxon>
        <taxon>rosids</taxon>
        <taxon>fabids</taxon>
        <taxon>Fagales</taxon>
        <taxon>Fagaceae</taxon>
        <taxon>Fagus</taxon>
    </lineage>
</organism>
<dbReference type="GO" id="GO:0005829">
    <property type="term" value="C:cytosol"/>
    <property type="evidence" value="ECO:0007669"/>
    <property type="project" value="TreeGrafter"/>
</dbReference>
<dbReference type="CDD" id="cd01650">
    <property type="entry name" value="RT_nLTR_like"/>
    <property type="match status" value="1"/>
</dbReference>
<comment type="catalytic activity">
    <reaction evidence="10">
        <text>a primary alcohol + NAD(+) = an aldehyde + NADH + H(+)</text>
        <dbReference type="Rhea" id="RHEA:10736"/>
        <dbReference type="ChEBI" id="CHEBI:15378"/>
        <dbReference type="ChEBI" id="CHEBI:15734"/>
        <dbReference type="ChEBI" id="CHEBI:17478"/>
        <dbReference type="ChEBI" id="CHEBI:57540"/>
        <dbReference type="ChEBI" id="CHEBI:57945"/>
        <dbReference type="EC" id="1.1.1.1"/>
    </reaction>
</comment>
<dbReference type="InterPro" id="IPR013149">
    <property type="entry name" value="ADH-like_C"/>
</dbReference>
<protein>
    <recommendedName>
        <fullName evidence="4">alcohol dehydrogenase</fullName>
        <ecNumber evidence="4">1.1.1.1</ecNumber>
    </recommendedName>
</protein>
<evidence type="ECO:0000256" key="11">
    <source>
        <dbReference type="RuleBase" id="RU361277"/>
    </source>
</evidence>
<dbReference type="SUPFAM" id="SSF50129">
    <property type="entry name" value="GroES-like"/>
    <property type="match status" value="2"/>
</dbReference>
<comment type="catalytic activity">
    <reaction evidence="9">
        <text>a secondary alcohol + NAD(+) = a ketone + NADH + H(+)</text>
        <dbReference type="Rhea" id="RHEA:10740"/>
        <dbReference type="ChEBI" id="CHEBI:15378"/>
        <dbReference type="ChEBI" id="CHEBI:17087"/>
        <dbReference type="ChEBI" id="CHEBI:35681"/>
        <dbReference type="ChEBI" id="CHEBI:57540"/>
        <dbReference type="ChEBI" id="CHEBI:57945"/>
        <dbReference type="EC" id="1.1.1.1"/>
    </reaction>
</comment>
<dbReference type="EC" id="1.1.1.1" evidence="4"/>
<dbReference type="InterPro" id="IPR044730">
    <property type="entry name" value="RNase_H-like_dom_plant"/>
</dbReference>
<feature type="compositionally biased region" description="Basic and acidic residues" evidence="12">
    <location>
        <begin position="189"/>
        <end position="208"/>
    </location>
</feature>
<comment type="similarity">
    <text evidence="2">Belongs to the zinc-containing alcohol dehydrogenase family. Class-III subfamily.</text>
</comment>
<dbReference type="GO" id="GO:0008270">
    <property type="term" value="F:zinc ion binding"/>
    <property type="evidence" value="ECO:0007669"/>
    <property type="project" value="InterPro"/>
</dbReference>
<evidence type="ECO:0000256" key="10">
    <source>
        <dbReference type="ARBA" id="ARBA00049243"/>
    </source>
</evidence>
<dbReference type="Pfam" id="PF08240">
    <property type="entry name" value="ADH_N"/>
    <property type="match status" value="1"/>
</dbReference>
<dbReference type="GO" id="GO:0051903">
    <property type="term" value="F:S-(hydroxymethyl)glutathione dehydrogenase [NAD(P)+] activity"/>
    <property type="evidence" value="ECO:0007669"/>
    <property type="project" value="TreeGrafter"/>
</dbReference>
<evidence type="ECO:0000256" key="7">
    <source>
        <dbReference type="ARBA" id="ARBA00023002"/>
    </source>
</evidence>
<dbReference type="PROSITE" id="PS50879">
    <property type="entry name" value="RNASE_H_1"/>
    <property type="match status" value="1"/>
</dbReference>
<dbReference type="InterPro" id="IPR036691">
    <property type="entry name" value="Endo/exonu/phosph_ase_sf"/>
</dbReference>
<evidence type="ECO:0000256" key="2">
    <source>
        <dbReference type="ARBA" id="ARBA00010902"/>
    </source>
</evidence>
<evidence type="ECO:0000256" key="6">
    <source>
        <dbReference type="ARBA" id="ARBA00022833"/>
    </source>
</evidence>
<dbReference type="Gene3D" id="3.60.10.10">
    <property type="entry name" value="Endonuclease/exonuclease/phosphatase"/>
    <property type="match status" value="1"/>
</dbReference>
<dbReference type="SUPFAM" id="SSF53098">
    <property type="entry name" value="Ribonuclease H-like"/>
    <property type="match status" value="1"/>
</dbReference>
<evidence type="ECO:0000259" key="14">
    <source>
        <dbReference type="PROSITE" id="PS50879"/>
    </source>
</evidence>
<dbReference type="InterPro" id="IPR011032">
    <property type="entry name" value="GroES-like_sf"/>
</dbReference>
<dbReference type="InterPro" id="IPR013154">
    <property type="entry name" value="ADH-like_N"/>
</dbReference>
<evidence type="ECO:0000256" key="9">
    <source>
        <dbReference type="ARBA" id="ARBA00049164"/>
    </source>
</evidence>
<dbReference type="SUPFAM" id="SSF56672">
    <property type="entry name" value="DNA/RNA polymerases"/>
    <property type="match status" value="1"/>
</dbReference>
<feature type="domain" description="RNase H type-1" evidence="14">
    <location>
        <begin position="1502"/>
        <end position="1632"/>
    </location>
</feature>
<dbReference type="GO" id="GO:0004022">
    <property type="term" value="F:alcohol dehydrogenase (NAD+) activity"/>
    <property type="evidence" value="ECO:0007669"/>
    <property type="project" value="UniProtKB-EC"/>
</dbReference>
<comment type="cofactor">
    <cofactor evidence="1 11">
        <name>Zn(2+)</name>
        <dbReference type="ChEBI" id="CHEBI:29105"/>
    </cofactor>
</comment>
<dbReference type="FunFam" id="3.90.180.10:FF:000007">
    <property type="entry name" value="Alcohol dehydrogenase 6"/>
    <property type="match status" value="1"/>
</dbReference>
<dbReference type="FunFam" id="3.40.50.720:FF:000003">
    <property type="entry name" value="S-(hydroxymethyl)glutathione dehydrogenase"/>
    <property type="match status" value="1"/>
</dbReference>
<dbReference type="Gene3D" id="3.40.50.720">
    <property type="entry name" value="NAD(P)-binding Rossmann-like Domain"/>
    <property type="match status" value="1"/>
</dbReference>
<gene>
    <name evidence="15" type="ORF">FSB_LOCUS3683</name>
</gene>
<dbReference type="Pfam" id="PF00107">
    <property type="entry name" value="ADH_zinc_N"/>
    <property type="match status" value="1"/>
</dbReference>
<dbReference type="PROSITE" id="PS00059">
    <property type="entry name" value="ADH_ZINC"/>
    <property type="match status" value="1"/>
</dbReference>
<dbReference type="PANTHER" id="PTHR43880">
    <property type="entry name" value="ALCOHOL DEHYDROGENASE"/>
    <property type="match status" value="1"/>
</dbReference>
<dbReference type="Gene3D" id="3.90.180.10">
    <property type="entry name" value="Medium-chain alcohol dehydrogenases, catalytic domain"/>
    <property type="match status" value="1"/>
</dbReference>
<dbReference type="InterPro" id="IPR026960">
    <property type="entry name" value="RVT-Znf"/>
</dbReference>
<dbReference type="PANTHER" id="PTHR43880:SF10">
    <property type="entry name" value="ALCOHOL DEHYDROGENASE-LIKE 2"/>
    <property type="match status" value="1"/>
</dbReference>
<feature type="region of interest" description="Disordered" evidence="12">
    <location>
        <begin position="50"/>
        <end position="94"/>
    </location>
</feature>
<dbReference type="CDD" id="cd06222">
    <property type="entry name" value="RNase_H_like"/>
    <property type="match status" value="1"/>
</dbReference>
<dbReference type="Pfam" id="PF13456">
    <property type="entry name" value="RVT_3"/>
    <property type="match status" value="1"/>
</dbReference>
<sequence>MDGNQANEDNNFGPWMLVTRCKRQVKSGKAVAHPTSLVQGKDSVPFVSVKSRGHAGNGASSSTDGILHADTSHTRNKSNNVPNPISPKPRGSVARGIVEPVGPIGSNSYSIGPVIGPLGLNSLQSTHKQTQPISSDLLPIIPAQPSPPPLSLPPLISLRPHTPSSQHHYDQHQMGTDPDSSGTNELGDSLERKVYSDHGRYHRNDKSRSPPYLGVVPRGSCSRMGGDSTKDIGRRFSRSPSPNRLGMVAGDQSVLELPVRHAENCRDEQSVEGSVSAIAGASISAISRGGLQCNNSRVQREASPSFSAVQPYLEGQSSFTQTSPDCQVHSPILNHGAVLRGDRSRVPLLPMHGDCCEESVLGEVARKGMEFDGSDGERALLDLLHNTHPQVLILTETRLGGTRAMELARSFPFDGFLCTKTIGFAGGIWILWKTEAVKLELLCSTEQEIHVSVQVSDSDPLWLLSAIYASPRRSERRILWNNLAIIARLHNLPWVMVGDFNDILSSDEKWGGNSPLASRISEFRTCLNSCHMIDLGFSGPKFTWSNCQDVCSLIMQRLDRALANPEWRTLFPDALVSHLTRTHSDHCPILLSLHHNPSCPLPRPFRFESFWLSHPEFPTVVNNAWALPAVNLSATFCHFTVLVTAWNKSTFGNIFHRKKRLLARINGAQNALTLNPTESLSRLERSLREEFSSILKIEEEFWALKSRVGWVVDGDRNTKFFHTSTIIRRRFNKIVRLQNNVGEWLESSDLIRQHIQSSFIDLFASSHIASIPTLCPPSLAPRVSMEESGALTAPVTLSDVKLSLWSFKPFKAPGPDGLHPGFFQKCWPQVGDSIYQEVSQIFQSGKMPEYLNSTLIALIPKCRGPETIGQYRPISLCNTIYKVVTKIIVNRVRPLLDKLVSPYQTAFVPGRRGVDNVVIAQELIHSLQKKRGRKGQFILKLDLEKAYDRLEWSFIREVLLFFNFPIALVNLILDCVSSSSISILFNGGQMEVFKPSRGIRQGDPLSPYIFILCLEYLSLKIFEACSNTSWKTIKASRSGPGFSHLFFADDLLLCSEASVECCHVISEVLDDFCHLSGQKVSFSKSKVYFSPNVSPDLRSSLCGILGVASTPNLGKYLGFPLKSCRRSSNEFNFVVEKVQAKLSSWKSKLLSPAGRVILIQSVTSAIPNYYMQISALPSKVCLELDKLNRNFLWGSTSEKKKMHMVGWKKVCRPKKEGGLGLSCAKPRNVALLAKFNWRLIQERILGFGLGLMAKYFPNGFVNSHGEKEWIKWIGDAPLRSLVHGPLSLSESLLRVCDVVGSGSVWNLAGLSLLLPTPVVEAIRATYVCSLSPKEDCLAWDSNKGDFSSRIALQLANKHPIGLNSNLSDPSWIWKVATSPRIRFFLWQCYHDSVPVRDTLLARGLNIPHGCPRCSCPFESLSHTLRDCPDSFSIWNDLSIPTSCSQSFTFPLLDWISFNCSSSKAHDKSHIAWQTVFSFGLWTIWLPNSKTASSIAVKWLPPTLGRAKLNTDGSSLGNPGIAGGGGVIRDSCGLWVGGFSRTIGHTTSVQAELRALLDGMQLALELHITHLDIEMDSLVSVDLVLSNSVANVFLRSIVDDCRCMMEKFASVTLKHIYREANACADLLAKEGCSQLLPFISFTAPPASVLECLAFDCSNSVSAICRNPGEPLVIEEIEVDPPKAFEIRIKILCTSLCHTDVTFWKMNTGPAAVFPRIFGHEAVGVVESVGEHVEEFIVGDLVLPVFLPNCKECRDCKSEKSNACSIFMNKRSPDMPRDNTSRFKDMKGEILHHFLWVSSFTEYTVVDTAHAVKISPEIPLEKACLLSCGVPTGVGAAWKVAKVEEGSTVAIFGLGPVGLAVAEGARLRGASKIIGVDLNPEKFEIAKKLGVTDFVNPATCGEKPVNEVIKELTDGGADYCFECVGLASLMQEAFRSSREGWGKTVILGVEMHGLQLTLNPYEFLRGRSVIGSLFGGLKPKSDIPLLAKKYLDRELSLDEFISHELSFQEINKAFELLQEGKSLRCIIWMDL</sequence>
<evidence type="ECO:0000313" key="15">
    <source>
        <dbReference type="EMBL" id="SPC75801.1"/>
    </source>
</evidence>
<dbReference type="Pfam" id="PF03372">
    <property type="entry name" value="Exo_endo_phos"/>
    <property type="match status" value="1"/>
</dbReference>
<proteinExistence type="inferred from homology"/>